<proteinExistence type="inferred from homology"/>
<evidence type="ECO:0000256" key="1">
    <source>
        <dbReference type="ARBA" id="ARBA00007274"/>
    </source>
</evidence>
<protein>
    <submittedName>
        <fullName evidence="3">Acetyltransferase</fullName>
    </submittedName>
</protein>
<dbReference type="Gene3D" id="2.160.10.10">
    <property type="entry name" value="Hexapeptide repeat proteins"/>
    <property type="match status" value="1"/>
</dbReference>
<dbReference type="SUPFAM" id="SSF51161">
    <property type="entry name" value="Trimeric LpxA-like enzymes"/>
    <property type="match status" value="1"/>
</dbReference>
<dbReference type="PANTHER" id="PTHR43300:SF7">
    <property type="entry name" value="UDP-N-ACETYLBACILLOSAMINE N-ACETYLTRANSFERASE"/>
    <property type="match status" value="1"/>
</dbReference>
<evidence type="ECO:0000313" key="3">
    <source>
        <dbReference type="EMBL" id="GAA4496681.1"/>
    </source>
</evidence>
<dbReference type="InterPro" id="IPR011004">
    <property type="entry name" value="Trimer_LpxA-like_sf"/>
</dbReference>
<accession>A0ABP8Q5Q3</accession>
<dbReference type="Pfam" id="PF17836">
    <property type="entry name" value="PglD_N"/>
    <property type="match status" value="1"/>
</dbReference>
<comment type="caution">
    <text evidence="3">The sequence shown here is derived from an EMBL/GenBank/DDBJ whole genome shotgun (WGS) entry which is preliminary data.</text>
</comment>
<sequence length="204" mass="21025">MKPVLLLGGGGHAAVVLDVLTLCDVPMAGYLAPSPGRLDLPYLGDDSLLSTLSPSDYRVALGVGSTGVMPLRRQLFERAKRWGFECVTLIHPRAIVARSAVLAEGVQVMAGAVIQPGCHLHENVLVNTAASVDHHCELAAHCHIAPGARLSGGVRLGALCHVGTGASLLQGITLGDHCLVAAGAVVLGNWPAGSRVKGIPATQF</sequence>
<dbReference type="InterPro" id="IPR050179">
    <property type="entry name" value="Trans_hexapeptide_repeat"/>
</dbReference>
<evidence type="ECO:0000259" key="2">
    <source>
        <dbReference type="Pfam" id="PF17836"/>
    </source>
</evidence>
<gene>
    <name evidence="3" type="ORF">GCM10023095_12100</name>
</gene>
<dbReference type="Proteomes" id="UP001501321">
    <property type="component" value="Unassembled WGS sequence"/>
</dbReference>
<dbReference type="NCBIfam" id="TIGR03570">
    <property type="entry name" value="NeuD_NnaD"/>
    <property type="match status" value="1"/>
</dbReference>
<dbReference type="InterPro" id="IPR020019">
    <property type="entry name" value="AcTrfase_PglD-like"/>
</dbReference>
<dbReference type="CDD" id="cd03360">
    <property type="entry name" value="LbH_AT_putative"/>
    <property type="match status" value="1"/>
</dbReference>
<comment type="similarity">
    <text evidence="1">Belongs to the transferase hexapeptide repeat family.</text>
</comment>
<name>A0ABP8Q5Q3_9GAMM</name>
<evidence type="ECO:0000313" key="4">
    <source>
        <dbReference type="Proteomes" id="UP001501321"/>
    </source>
</evidence>
<reference evidence="4" key="1">
    <citation type="journal article" date="2019" name="Int. J. Syst. Evol. Microbiol.">
        <title>The Global Catalogue of Microorganisms (GCM) 10K type strain sequencing project: providing services to taxonomists for standard genome sequencing and annotation.</title>
        <authorList>
            <consortium name="The Broad Institute Genomics Platform"/>
            <consortium name="The Broad Institute Genome Sequencing Center for Infectious Disease"/>
            <person name="Wu L."/>
            <person name="Ma J."/>
        </authorList>
    </citation>
    <scope>NUCLEOTIDE SEQUENCE [LARGE SCALE GENOMIC DNA]</scope>
    <source>
        <strain evidence="4">JCM 32226</strain>
    </source>
</reference>
<dbReference type="RefSeq" id="WP_345011070.1">
    <property type="nucleotide sequence ID" value="NZ_BAABFC010000009.1"/>
</dbReference>
<organism evidence="3 4">
    <name type="scientific">Pseudaeromonas paramecii</name>
    <dbReference type="NCBI Taxonomy" id="2138166"/>
    <lineage>
        <taxon>Bacteria</taxon>
        <taxon>Pseudomonadati</taxon>
        <taxon>Pseudomonadota</taxon>
        <taxon>Gammaproteobacteria</taxon>
        <taxon>Aeromonadales</taxon>
        <taxon>Aeromonadaceae</taxon>
        <taxon>Pseudaeromonas</taxon>
    </lineage>
</organism>
<dbReference type="Gene3D" id="3.40.50.20">
    <property type="match status" value="1"/>
</dbReference>
<feature type="domain" description="PglD N-terminal" evidence="2">
    <location>
        <begin position="4"/>
        <end position="77"/>
    </location>
</feature>
<dbReference type="EMBL" id="BAABFC010000009">
    <property type="protein sequence ID" value="GAA4496681.1"/>
    <property type="molecule type" value="Genomic_DNA"/>
</dbReference>
<keyword evidence="4" id="KW-1185">Reference proteome</keyword>
<dbReference type="InterPro" id="IPR041561">
    <property type="entry name" value="PglD_N"/>
</dbReference>
<dbReference type="PANTHER" id="PTHR43300">
    <property type="entry name" value="ACETYLTRANSFERASE"/>
    <property type="match status" value="1"/>
</dbReference>